<evidence type="ECO:0000256" key="2">
    <source>
        <dbReference type="PROSITE-ProRule" id="PRU00504"/>
    </source>
</evidence>
<dbReference type="PANTHER" id="PTHR24104">
    <property type="entry name" value="E3 UBIQUITIN-PROTEIN LIGASE NHLRC1-RELATED"/>
    <property type="match status" value="1"/>
</dbReference>
<evidence type="ECO:0000313" key="3">
    <source>
        <dbReference type="EMBL" id="KAI6648938.1"/>
    </source>
</evidence>
<organism evidence="3 4">
    <name type="scientific">Oopsacas minuta</name>
    <dbReference type="NCBI Taxonomy" id="111878"/>
    <lineage>
        <taxon>Eukaryota</taxon>
        <taxon>Metazoa</taxon>
        <taxon>Porifera</taxon>
        <taxon>Hexactinellida</taxon>
        <taxon>Hexasterophora</taxon>
        <taxon>Lyssacinosida</taxon>
        <taxon>Leucopsacidae</taxon>
        <taxon>Oopsacas</taxon>
    </lineage>
</organism>
<protein>
    <submittedName>
        <fullName evidence="3">RING finger protein nhl-1-like</fullName>
    </submittedName>
</protein>
<dbReference type="Gene3D" id="2.120.10.30">
    <property type="entry name" value="TolB, C-terminal domain"/>
    <property type="match status" value="3"/>
</dbReference>
<reference evidence="3 4" key="1">
    <citation type="journal article" date="2023" name="BMC Biol.">
        <title>The compact genome of the sponge Oopsacas minuta (Hexactinellida) is lacking key metazoan core genes.</title>
        <authorList>
            <person name="Santini S."/>
            <person name="Schenkelaars Q."/>
            <person name="Jourda C."/>
            <person name="Duchesne M."/>
            <person name="Belahbib H."/>
            <person name="Rocher C."/>
            <person name="Selva M."/>
            <person name="Riesgo A."/>
            <person name="Vervoort M."/>
            <person name="Leys S.P."/>
            <person name="Kodjabachian L."/>
            <person name="Le Bivic A."/>
            <person name="Borchiellini C."/>
            <person name="Claverie J.M."/>
            <person name="Renard E."/>
        </authorList>
    </citation>
    <scope>NUCLEOTIDE SEQUENCE [LARGE SCALE GENOMIC DNA]</scope>
    <source>
        <strain evidence="3">SPO-2</strain>
    </source>
</reference>
<dbReference type="EMBL" id="JAKMXF010000324">
    <property type="protein sequence ID" value="KAI6648938.1"/>
    <property type="molecule type" value="Genomic_DNA"/>
</dbReference>
<feature type="repeat" description="NHL" evidence="2">
    <location>
        <begin position="510"/>
        <end position="550"/>
    </location>
</feature>
<dbReference type="InterPro" id="IPR011042">
    <property type="entry name" value="6-blade_b-propeller_TolB-like"/>
</dbReference>
<keyword evidence="4" id="KW-1185">Reference proteome</keyword>
<dbReference type="SUPFAM" id="SSF63829">
    <property type="entry name" value="Calcium-dependent phosphotriesterase"/>
    <property type="match status" value="1"/>
</dbReference>
<evidence type="ECO:0000313" key="4">
    <source>
        <dbReference type="Proteomes" id="UP001165289"/>
    </source>
</evidence>
<dbReference type="PROSITE" id="PS51125">
    <property type="entry name" value="NHL"/>
    <property type="match status" value="1"/>
</dbReference>
<dbReference type="CDD" id="cd05819">
    <property type="entry name" value="NHL"/>
    <property type="match status" value="1"/>
</dbReference>
<dbReference type="GO" id="GO:0008270">
    <property type="term" value="F:zinc ion binding"/>
    <property type="evidence" value="ECO:0007669"/>
    <property type="project" value="UniProtKB-KW"/>
</dbReference>
<dbReference type="PANTHER" id="PTHR24104:SF25">
    <property type="entry name" value="PROTEIN LIN-41"/>
    <property type="match status" value="1"/>
</dbReference>
<dbReference type="Proteomes" id="UP001165289">
    <property type="component" value="Unassembled WGS sequence"/>
</dbReference>
<dbReference type="GO" id="GO:0043161">
    <property type="term" value="P:proteasome-mediated ubiquitin-dependent protein catabolic process"/>
    <property type="evidence" value="ECO:0007669"/>
    <property type="project" value="TreeGrafter"/>
</dbReference>
<dbReference type="InterPro" id="IPR050952">
    <property type="entry name" value="TRIM-NHL_E3_ligases"/>
</dbReference>
<dbReference type="InterPro" id="IPR001258">
    <property type="entry name" value="NHL_repeat"/>
</dbReference>
<name>A0AAV7JJS6_9METZ</name>
<accession>A0AAV7JJS6</accession>
<comment type="caution">
    <text evidence="3">The sequence shown here is derived from an EMBL/GenBank/DDBJ whole genome shotgun (WGS) entry which is preliminary data.</text>
</comment>
<dbReference type="GO" id="GO:0061630">
    <property type="term" value="F:ubiquitin protein ligase activity"/>
    <property type="evidence" value="ECO:0007669"/>
    <property type="project" value="TreeGrafter"/>
</dbReference>
<evidence type="ECO:0000256" key="1">
    <source>
        <dbReference type="ARBA" id="ARBA00022737"/>
    </source>
</evidence>
<proteinExistence type="predicted"/>
<keyword evidence="1" id="KW-0677">Repeat</keyword>
<gene>
    <name evidence="3" type="ORF">LOD99_7011</name>
</gene>
<dbReference type="SUPFAM" id="SSF57850">
    <property type="entry name" value="RING/U-box"/>
    <property type="match status" value="1"/>
</dbReference>
<dbReference type="GO" id="GO:0000209">
    <property type="term" value="P:protein polyubiquitination"/>
    <property type="evidence" value="ECO:0007669"/>
    <property type="project" value="TreeGrafter"/>
</dbReference>
<sequence>MAYSEFNPLVCVECQHLKTPINILECFHVICQDCHFKKKGKLFLISCPSCSQITSLPFKECLKNLSVLILKEVLPETSRDSIPSLLKNIAMLSEETNAREFEKCELENQYESLNSSYQLKLEDINAEFDRKLRILEQERDTQILDLEKNNKSKQVAFTKQIDNVNKTLSKTIQRKHFLQICSDRMTESEYRTYKSILDPAQPRPRIASVSIKSLDPDSSSAPIVSKEAQFTQSLPIFNKDSAVSKPKPKPRYNRNFSLCKEPSFSFGRYGIGRMEFRALKAVCVSPDDSCVFVLDQNQVKAFDSKGSDLFQFSSFPVKRSIPLELSSIAADEYNVYVTNTSHDIVYVMTLTYLVATDTQPCGAELKTTIGNTGPFIQRLRLPGSIVYNTFKSLLFIADNGNKRIAVYNAGLNYVCQIGKGNIELAGSLCVSVDGELIYILERGKISTKCVRIFNYTGDLVKEFAMRHSELKHPWCLCVSDEGQVMVSDGSPDYGTLGHSVRVFSRDGKQIGKIGCSGKGMGQFKDPRGLVIDSKGKMIVIDSGNHRLQIF</sequence>
<dbReference type="Pfam" id="PF01436">
    <property type="entry name" value="NHL"/>
    <property type="match status" value="1"/>
</dbReference>
<dbReference type="AlphaFoldDB" id="A0AAV7JJS6"/>